<evidence type="ECO:0000256" key="1">
    <source>
        <dbReference type="ARBA" id="ARBA00022468"/>
    </source>
</evidence>
<sequence length="791" mass="90291">MKLLLCKSHVFVHPSTTASENVQGFILVTCDANRPLHEAQLHWVPENSLNQNQIDELMRCDSKLGMPPAAATAASLLSAATNLNDGVLLDTSGAYLSFSLPIASLFSIEFRPPSTSGWWFGSIVLHRRQGAHGGTLPVLFFHDNVCPSTMQKKRDLNKNFDPFTQGEMYWGGIDLRIVVSQIVDLQRTAADNNMWLVNATLDDLRNFSSGDLPSETNLAAEGSGSGSKGSKDNAPGFWDKLEAARWSIMSGIASATSKTERAMASLVSNHPVVKLVEKNQDNPYVAKLLRNPKVQEIQDDFDSARIYLAKWSLGVTEEANKYKLDHQLNASYRQLLTKDLGYNVDTDADFTEEELNRAMQRNFPLTQQKWDSFFDAQGRLQVTVHEVKDFIFHGGVDSMALRQQVWLFLLDVYPWDSSRDERAQIDATLEEVYTQHKAQWGHRTSGRAHSADSGSGEDDSEYWKDQEFRIEKDVKRNDRSVDIYKYNTPNGLAPESQPRSAMDGVAPKIEDGDDDNDGDDDDDDSTNGHWTIRNPHLIVLSNILKTYNSFSPNLGYVQGMTDLLSPIYYIMRDETKAFWCFVHFMDRMERNFLRDQSGIRDQMLTLTELCQLMLPQLSAHLDKCDSSNLFFCFRMLLVWFKREFAFDDICGIWEVLLTDFYSSQFQLFFMLAILQKNSKPIIENLDQFDQVIKYFNDLHNTMDWRDIAIRSELLFVRFEKMMALMERQEELQTDQADQAMVIDGDNESVQQGTVPLPQGKRLPIHSPLLQQLLSKKMVIQREETRTTDSVR</sequence>
<feature type="compositionally biased region" description="Acidic residues" evidence="2">
    <location>
        <begin position="511"/>
        <end position="525"/>
    </location>
</feature>
<keyword evidence="1" id="KW-0343">GTPase activation</keyword>
<dbReference type="PROSITE" id="PS50086">
    <property type="entry name" value="TBC_RABGAP"/>
    <property type="match status" value="1"/>
</dbReference>
<feature type="region of interest" description="Disordered" evidence="2">
    <location>
        <begin position="436"/>
        <end position="461"/>
    </location>
</feature>
<keyword evidence="5" id="KW-1185">Reference proteome</keyword>
<dbReference type="PANTHER" id="PTHR22957">
    <property type="entry name" value="TBC1 DOMAIN FAMILY MEMBER GTPASE-ACTIVATING PROTEIN"/>
    <property type="match status" value="1"/>
</dbReference>
<organism evidence="4 5">
    <name type="scientific">Maudiozyma humilis</name>
    <name type="common">Sour dough yeast</name>
    <name type="synonym">Kazachstania humilis</name>
    <dbReference type="NCBI Taxonomy" id="51915"/>
    <lineage>
        <taxon>Eukaryota</taxon>
        <taxon>Fungi</taxon>
        <taxon>Dikarya</taxon>
        <taxon>Ascomycota</taxon>
        <taxon>Saccharomycotina</taxon>
        <taxon>Saccharomycetes</taxon>
        <taxon>Saccharomycetales</taxon>
        <taxon>Saccharomycetaceae</taxon>
        <taxon>Maudiozyma</taxon>
    </lineage>
</organism>
<protein>
    <submittedName>
        <fullName evidence="4">GTPase-activating protein</fullName>
    </submittedName>
</protein>
<gene>
    <name evidence="4" type="ORF">DAKH74_017870</name>
</gene>
<feature type="region of interest" description="Disordered" evidence="2">
    <location>
        <begin position="485"/>
        <end position="528"/>
    </location>
</feature>
<evidence type="ECO:0000313" key="5">
    <source>
        <dbReference type="Proteomes" id="UP001377567"/>
    </source>
</evidence>
<dbReference type="GO" id="GO:0005096">
    <property type="term" value="F:GTPase activator activity"/>
    <property type="evidence" value="ECO:0007669"/>
    <property type="project" value="UniProtKB-KW"/>
</dbReference>
<dbReference type="Proteomes" id="UP001377567">
    <property type="component" value="Unassembled WGS sequence"/>
</dbReference>
<comment type="caution">
    <text evidence="4">The sequence shown here is derived from an EMBL/GenBank/DDBJ whole genome shotgun (WGS) entry which is preliminary data.</text>
</comment>
<dbReference type="SMART" id="SM00164">
    <property type="entry name" value="TBC"/>
    <property type="match status" value="1"/>
</dbReference>
<reference evidence="4 5" key="1">
    <citation type="journal article" date="2023" name="Elife">
        <title>Identification of key yeast species and microbe-microbe interactions impacting larval growth of Drosophila in the wild.</title>
        <authorList>
            <person name="Mure A."/>
            <person name="Sugiura Y."/>
            <person name="Maeda R."/>
            <person name="Honda K."/>
            <person name="Sakurai N."/>
            <person name="Takahashi Y."/>
            <person name="Watada M."/>
            <person name="Katoh T."/>
            <person name="Gotoh A."/>
            <person name="Gotoh Y."/>
            <person name="Taniguchi I."/>
            <person name="Nakamura K."/>
            <person name="Hayashi T."/>
            <person name="Katayama T."/>
            <person name="Uemura T."/>
            <person name="Hattori Y."/>
        </authorList>
    </citation>
    <scope>NUCLEOTIDE SEQUENCE [LARGE SCALE GENOMIC DNA]</scope>
    <source>
        <strain evidence="4 5">KH-74</strain>
    </source>
</reference>
<dbReference type="InterPro" id="IPR000195">
    <property type="entry name" value="Rab-GAP-TBC_dom"/>
</dbReference>
<dbReference type="Gene3D" id="1.10.8.270">
    <property type="entry name" value="putative rabgap domain of human tbc1 domain family member 14 like domains"/>
    <property type="match status" value="1"/>
</dbReference>
<dbReference type="AlphaFoldDB" id="A0AAV5RUF1"/>
<evidence type="ECO:0000259" key="3">
    <source>
        <dbReference type="PROSITE" id="PS50086"/>
    </source>
</evidence>
<accession>A0AAV5RUF1</accession>
<feature type="region of interest" description="Disordered" evidence="2">
    <location>
        <begin position="215"/>
        <end position="235"/>
    </location>
</feature>
<name>A0AAV5RUF1_MAUHU</name>
<proteinExistence type="predicted"/>
<dbReference type="EMBL" id="BTGD01000005">
    <property type="protein sequence ID" value="GMM55171.1"/>
    <property type="molecule type" value="Genomic_DNA"/>
</dbReference>
<feature type="domain" description="Rab-GAP TBC" evidence="3">
    <location>
        <begin position="396"/>
        <end position="660"/>
    </location>
</feature>
<dbReference type="InterPro" id="IPR035969">
    <property type="entry name" value="Rab-GAP_TBC_sf"/>
</dbReference>
<evidence type="ECO:0000256" key="2">
    <source>
        <dbReference type="SAM" id="MobiDB-lite"/>
    </source>
</evidence>
<dbReference type="Gene3D" id="1.10.472.80">
    <property type="entry name" value="Ypt/Rab-GAP domain of gyp1p, domain 3"/>
    <property type="match status" value="1"/>
</dbReference>
<dbReference type="Pfam" id="PF00566">
    <property type="entry name" value="RabGAP-TBC"/>
    <property type="match status" value="1"/>
</dbReference>
<evidence type="ECO:0000313" key="4">
    <source>
        <dbReference type="EMBL" id="GMM55171.1"/>
    </source>
</evidence>
<dbReference type="PANTHER" id="PTHR22957:SF502">
    <property type="entry name" value="SMALL G PROTEIN SIGNALING MODULATOR 2-RELATED"/>
    <property type="match status" value="1"/>
</dbReference>
<dbReference type="SUPFAM" id="SSF47923">
    <property type="entry name" value="Ypt/Rab-GAP domain of gyp1p"/>
    <property type="match status" value="2"/>
</dbReference>